<gene>
    <name evidence="6" type="ORF">BDP27DRAFT_1235413</name>
</gene>
<evidence type="ECO:0000313" key="6">
    <source>
        <dbReference type="EMBL" id="KAF9061389.1"/>
    </source>
</evidence>
<dbReference type="EMBL" id="JADNRY010000204">
    <property type="protein sequence ID" value="KAF9061389.1"/>
    <property type="molecule type" value="Genomic_DNA"/>
</dbReference>
<proteinExistence type="predicted"/>
<dbReference type="AlphaFoldDB" id="A0A9P5PDL4"/>
<protein>
    <submittedName>
        <fullName evidence="6">P-loop containing nucleoside triphosphate hydrolase protein</fullName>
    </submittedName>
</protein>
<dbReference type="Proteomes" id="UP000772434">
    <property type="component" value="Unassembled WGS sequence"/>
</dbReference>
<sequence>MPSHTVASALIKLYFTDPSASPLGHPWGWPVWQDITGVKHGLFPSDDTLLPKGLSRTDVEDIASYFAAYNGLDSEEKKIKFAVNSKGASEFPGRKKWATYVTKRWESWKVHATIVQCLHQAGIHPVTILLNEDNIDAEWPSAEMYLPAALESIALSLFGPEAYGDDRNPQLLLPLALRRPLNAIVIRSWDRIRRHIIRDKGRIIEIEKAALKAFDALSQGKPTKTKITATIRAVGKWKDIAELYSTRENLEKAEKMLDQVNDIMSAIGAAVRPANVKSDKQQEKANVNVNLMEFKSLATPEDLEELVQVYDQYFRTYDDENSQPIGRDFSVQLLDLEVADLGMEFEANLNVVDLAHRLGFRKDNLPLQFNRFRNIAGFTPWDKPALFTPSLQQTDSLVSLQLHWHQLAGVHSIIRNTFTATSSPGHCTGILECDEVGLGKTALAIAVIGFLNQAVALQEAKKPLPPILQSFPYLQDTKIVPALPHLIIMPGTLRSQWLQELKTLFLPKSIDIFQYDCPKSGNPGFWDPTGPFHSSKHQLQNRIILVTHSSLQNDFSRVYQSSRGASSWTKKPSELPQRTRELKETLYHQEYLTVSLDEAHEMRNLGPKYYSALTALKQGRIKLALTATPLLTSPKDLIAMGRLLGIPHFLSDESADEIRTDGSELRKAKKIDDDGLSVQKAQIIAVRRIQKQFFGHVLRRTANSLNWEKKTLLTIPPYKDIIGVLSLTDRETEILTQRADDAKANSKQRYKKSTSSKFYLEYRLCVAYAKSDPNSPNPNFKSLAEWKNIKSTKMDVCAKICAYYLNRDDVPDVTFTDGKLIFPKISKLDPALSHLKTRKILIYSEFPSMTALLRKVLRLYNGTESLAIDGTMSFDKRTETVAEFYKPDSARVLIFSSVGSAGLNLSIADVVIFFDQSWSSQDEIQIRGRAHRQPQKKEVKAIHLLAENSTDILINNLARGKKDMYDAFVHKNLAKGRLIARLHRLFVFSPKHR</sequence>
<dbReference type="InterPro" id="IPR000330">
    <property type="entry name" value="SNF2_N"/>
</dbReference>
<evidence type="ECO:0000259" key="5">
    <source>
        <dbReference type="PROSITE" id="PS51194"/>
    </source>
</evidence>
<evidence type="ECO:0000256" key="2">
    <source>
        <dbReference type="ARBA" id="ARBA00022801"/>
    </source>
</evidence>
<evidence type="ECO:0000256" key="3">
    <source>
        <dbReference type="ARBA" id="ARBA00022840"/>
    </source>
</evidence>
<dbReference type="GO" id="GO:0005524">
    <property type="term" value="F:ATP binding"/>
    <property type="evidence" value="ECO:0007669"/>
    <property type="project" value="InterPro"/>
</dbReference>
<comment type="caution">
    <text evidence="6">The sequence shown here is derived from an EMBL/GenBank/DDBJ whole genome shotgun (WGS) entry which is preliminary data.</text>
</comment>
<dbReference type="PROSITE" id="PS51192">
    <property type="entry name" value="HELICASE_ATP_BIND_1"/>
    <property type="match status" value="1"/>
</dbReference>
<dbReference type="InterPro" id="IPR014001">
    <property type="entry name" value="Helicase_ATP-bd"/>
</dbReference>
<evidence type="ECO:0000259" key="4">
    <source>
        <dbReference type="PROSITE" id="PS51192"/>
    </source>
</evidence>
<accession>A0A9P5PDL4</accession>
<dbReference type="CDD" id="cd18793">
    <property type="entry name" value="SF2_C_SNF"/>
    <property type="match status" value="1"/>
</dbReference>
<dbReference type="Gene3D" id="3.40.50.300">
    <property type="entry name" value="P-loop containing nucleotide triphosphate hydrolases"/>
    <property type="match status" value="1"/>
</dbReference>
<feature type="domain" description="Helicase C-terminal" evidence="5">
    <location>
        <begin position="827"/>
        <end position="986"/>
    </location>
</feature>
<dbReference type="InterPro" id="IPR027417">
    <property type="entry name" value="P-loop_NTPase"/>
</dbReference>
<dbReference type="InterPro" id="IPR049730">
    <property type="entry name" value="SNF2/RAD54-like_C"/>
</dbReference>
<dbReference type="PROSITE" id="PS50096">
    <property type="entry name" value="IQ"/>
    <property type="match status" value="1"/>
</dbReference>
<name>A0A9P5PDL4_9AGAR</name>
<dbReference type="SUPFAM" id="SSF52540">
    <property type="entry name" value="P-loop containing nucleoside triphosphate hydrolases"/>
    <property type="match status" value="2"/>
</dbReference>
<dbReference type="Gene3D" id="3.40.50.10810">
    <property type="entry name" value="Tandem AAA-ATPase domain"/>
    <property type="match status" value="1"/>
</dbReference>
<keyword evidence="1" id="KW-0547">Nucleotide-binding</keyword>
<dbReference type="GO" id="GO:0016787">
    <property type="term" value="F:hydrolase activity"/>
    <property type="evidence" value="ECO:0007669"/>
    <property type="project" value="UniProtKB-KW"/>
</dbReference>
<dbReference type="Pfam" id="PF00271">
    <property type="entry name" value="Helicase_C"/>
    <property type="match status" value="1"/>
</dbReference>
<dbReference type="SMART" id="SM00487">
    <property type="entry name" value="DEXDc"/>
    <property type="match status" value="1"/>
</dbReference>
<evidence type="ECO:0000256" key="1">
    <source>
        <dbReference type="ARBA" id="ARBA00022741"/>
    </source>
</evidence>
<reference evidence="6" key="1">
    <citation type="submission" date="2020-11" db="EMBL/GenBank/DDBJ databases">
        <authorList>
            <consortium name="DOE Joint Genome Institute"/>
            <person name="Ahrendt S."/>
            <person name="Riley R."/>
            <person name="Andreopoulos W."/>
            <person name="Labutti K."/>
            <person name="Pangilinan J."/>
            <person name="Ruiz-Duenas F.J."/>
            <person name="Barrasa J.M."/>
            <person name="Sanchez-Garcia M."/>
            <person name="Camarero S."/>
            <person name="Miyauchi S."/>
            <person name="Serrano A."/>
            <person name="Linde D."/>
            <person name="Babiker R."/>
            <person name="Drula E."/>
            <person name="Ayuso-Fernandez I."/>
            <person name="Pacheco R."/>
            <person name="Padilla G."/>
            <person name="Ferreira P."/>
            <person name="Barriuso J."/>
            <person name="Kellner H."/>
            <person name="Castanera R."/>
            <person name="Alfaro M."/>
            <person name="Ramirez L."/>
            <person name="Pisabarro A.G."/>
            <person name="Kuo A."/>
            <person name="Tritt A."/>
            <person name="Lipzen A."/>
            <person name="He G."/>
            <person name="Yan M."/>
            <person name="Ng V."/>
            <person name="Cullen D."/>
            <person name="Martin F."/>
            <person name="Rosso M.-N."/>
            <person name="Henrissat B."/>
            <person name="Hibbett D."/>
            <person name="Martinez A.T."/>
            <person name="Grigoriev I.V."/>
        </authorList>
    </citation>
    <scope>NUCLEOTIDE SEQUENCE</scope>
    <source>
        <strain evidence="6">AH 40177</strain>
    </source>
</reference>
<organism evidence="6 7">
    <name type="scientific">Rhodocollybia butyracea</name>
    <dbReference type="NCBI Taxonomy" id="206335"/>
    <lineage>
        <taxon>Eukaryota</taxon>
        <taxon>Fungi</taxon>
        <taxon>Dikarya</taxon>
        <taxon>Basidiomycota</taxon>
        <taxon>Agaricomycotina</taxon>
        <taxon>Agaricomycetes</taxon>
        <taxon>Agaricomycetidae</taxon>
        <taxon>Agaricales</taxon>
        <taxon>Marasmiineae</taxon>
        <taxon>Omphalotaceae</taxon>
        <taxon>Rhodocollybia</taxon>
    </lineage>
</organism>
<keyword evidence="7" id="KW-1185">Reference proteome</keyword>
<feature type="domain" description="Helicase ATP-binding" evidence="4">
    <location>
        <begin position="433"/>
        <end position="647"/>
    </location>
</feature>
<dbReference type="InterPro" id="IPR038718">
    <property type="entry name" value="SNF2-like_sf"/>
</dbReference>
<dbReference type="PANTHER" id="PTHR10799">
    <property type="entry name" value="SNF2/RAD54 HELICASE FAMILY"/>
    <property type="match status" value="1"/>
</dbReference>
<dbReference type="SMART" id="SM00490">
    <property type="entry name" value="HELICc"/>
    <property type="match status" value="1"/>
</dbReference>
<dbReference type="InterPro" id="IPR001650">
    <property type="entry name" value="Helicase_C-like"/>
</dbReference>
<dbReference type="Pfam" id="PF00176">
    <property type="entry name" value="SNF2-rel_dom"/>
    <property type="match status" value="1"/>
</dbReference>
<dbReference type="PROSITE" id="PS51194">
    <property type="entry name" value="HELICASE_CTER"/>
    <property type="match status" value="1"/>
</dbReference>
<keyword evidence="2 6" id="KW-0378">Hydrolase</keyword>
<dbReference type="OrthoDB" id="3270319at2759"/>
<evidence type="ECO:0000313" key="7">
    <source>
        <dbReference type="Proteomes" id="UP000772434"/>
    </source>
</evidence>
<keyword evidence="3" id="KW-0067">ATP-binding</keyword>